<dbReference type="EMBL" id="DVOG01000063">
    <property type="protein sequence ID" value="HIV03979.1"/>
    <property type="molecule type" value="Genomic_DNA"/>
</dbReference>
<evidence type="ECO:0000313" key="3">
    <source>
        <dbReference type="EMBL" id="HIV03979.1"/>
    </source>
</evidence>
<keyword evidence="1" id="KW-0175">Coiled coil</keyword>
<evidence type="ECO:0000256" key="1">
    <source>
        <dbReference type="SAM" id="Coils"/>
    </source>
</evidence>
<comment type="caution">
    <text evidence="3">The sequence shown here is derived from an EMBL/GenBank/DDBJ whole genome shotgun (WGS) entry which is preliminary data.</text>
</comment>
<keyword evidence="2" id="KW-0472">Membrane</keyword>
<evidence type="ECO:0000256" key="2">
    <source>
        <dbReference type="SAM" id="Phobius"/>
    </source>
</evidence>
<proteinExistence type="predicted"/>
<accession>A0A9D1NJX4</accession>
<feature type="transmembrane region" description="Helical" evidence="2">
    <location>
        <begin position="16"/>
        <end position="35"/>
    </location>
</feature>
<dbReference type="AlphaFoldDB" id="A0A9D1NJX4"/>
<reference evidence="3" key="2">
    <citation type="journal article" date="2021" name="PeerJ">
        <title>Extensive microbial diversity within the chicken gut microbiome revealed by metagenomics and culture.</title>
        <authorList>
            <person name="Gilroy R."/>
            <person name="Ravi A."/>
            <person name="Getino M."/>
            <person name="Pursley I."/>
            <person name="Horton D.L."/>
            <person name="Alikhan N.F."/>
            <person name="Baker D."/>
            <person name="Gharbi K."/>
            <person name="Hall N."/>
            <person name="Watson M."/>
            <person name="Adriaenssens E.M."/>
            <person name="Foster-Nyarko E."/>
            <person name="Jarju S."/>
            <person name="Secka A."/>
            <person name="Antonio M."/>
            <person name="Oren A."/>
            <person name="Chaudhuri R.R."/>
            <person name="La Ragione R."/>
            <person name="Hildebrand F."/>
            <person name="Pallen M.J."/>
        </authorList>
    </citation>
    <scope>NUCLEOTIDE SEQUENCE</scope>
    <source>
        <strain evidence="3">10669</strain>
    </source>
</reference>
<keyword evidence="2" id="KW-1133">Transmembrane helix</keyword>
<gene>
    <name evidence="3" type="ORF">IAC75_02375</name>
</gene>
<organism evidence="3 4">
    <name type="scientific">Candidatus Spyradosoma merdigallinarum</name>
    <dbReference type="NCBI Taxonomy" id="2840950"/>
    <lineage>
        <taxon>Bacteria</taxon>
        <taxon>Pseudomonadati</taxon>
        <taxon>Verrucomicrobiota</taxon>
        <taxon>Opitutia</taxon>
        <taxon>Opitutia incertae sedis</taxon>
        <taxon>Candidatus Spyradosoma</taxon>
    </lineage>
</organism>
<keyword evidence="2" id="KW-0812">Transmembrane</keyword>
<sequence>MLTLLQRHFRKLRRRGIAVSAIAAAAAFALTLFWLTSVVPNRERFTLYFSSNVHGLSAGAPVVMSGQTIGQVDDIRVCAVPAGNARKYYAAVTITLDGHRLRERGLLQKEETLRDALPSLIGAGLRGKLLMPSLLANGLCVSLYFSPDEPASRAAPPNADFPEIPTNYTSSSEFVDRANAFIETRNLYEAARKIRDLAAVADAFEAAAQTFDGEKTNAEILRALERANAALSPDAARRELESLNDALAAICDGLESDARIPAEQAQRAAASLKKMTEMLRELRGSARAIQEQISPENLEIRRRMLREMQNQYAPLIDAAKGLFL</sequence>
<protein>
    <submittedName>
        <fullName evidence="3">MCE family protein</fullName>
    </submittedName>
</protein>
<evidence type="ECO:0000313" key="4">
    <source>
        <dbReference type="Proteomes" id="UP000886812"/>
    </source>
</evidence>
<dbReference type="Proteomes" id="UP000886812">
    <property type="component" value="Unassembled WGS sequence"/>
</dbReference>
<feature type="coiled-coil region" evidence="1">
    <location>
        <begin position="262"/>
        <end position="292"/>
    </location>
</feature>
<reference evidence="3" key="1">
    <citation type="submission" date="2020-10" db="EMBL/GenBank/DDBJ databases">
        <authorList>
            <person name="Gilroy R."/>
        </authorList>
    </citation>
    <scope>NUCLEOTIDE SEQUENCE</scope>
    <source>
        <strain evidence="3">10669</strain>
    </source>
</reference>
<name>A0A9D1NJX4_9BACT</name>